<dbReference type="PANTHER" id="PTHR43441">
    <property type="entry name" value="RIBOSOMAL-PROTEIN-SERINE ACETYLTRANSFERASE"/>
    <property type="match status" value="1"/>
</dbReference>
<protein>
    <recommendedName>
        <fullName evidence="2">N-acetyltransferase domain-containing protein</fullName>
    </recommendedName>
</protein>
<dbReference type="Proteomes" id="UP001500630">
    <property type="component" value="Unassembled WGS sequence"/>
</dbReference>
<evidence type="ECO:0000313" key="4">
    <source>
        <dbReference type="Proteomes" id="UP001500630"/>
    </source>
</evidence>
<feature type="region of interest" description="Disordered" evidence="1">
    <location>
        <begin position="169"/>
        <end position="193"/>
    </location>
</feature>
<sequence>MPLPDRRTSSARLGSFNDQESYVSHFFSVTGTDLITDRLILRSWTPAEVAAVLDGTRLPHWAGDFPAEGDHVIAGLFAEQPAWLGEYGHRQLIERDGGLVVGSIGLFWPPSDGDLEIGYGVVPSRQGRGYATEATRALTEFAYGAPGVGTVSAGVELSNPSSIRVLEKAGFQRSHTDTEQQTARYRATPPAGR</sequence>
<dbReference type="InterPro" id="IPR016181">
    <property type="entry name" value="Acyl_CoA_acyltransferase"/>
</dbReference>
<evidence type="ECO:0000313" key="3">
    <source>
        <dbReference type="EMBL" id="GAA3556660.1"/>
    </source>
</evidence>
<gene>
    <name evidence="3" type="ORF">GCM10022419_041480</name>
</gene>
<organism evidence="3 4">
    <name type="scientific">Nonomuraea rosea</name>
    <dbReference type="NCBI Taxonomy" id="638574"/>
    <lineage>
        <taxon>Bacteria</taxon>
        <taxon>Bacillati</taxon>
        <taxon>Actinomycetota</taxon>
        <taxon>Actinomycetes</taxon>
        <taxon>Streptosporangiales</taxon>
        <taxon>Streptosporangiaceae</taxon>
        <taxon>Nonomuraea</taxon>
    </lineage>
</organism>
<dbReference type="InterPro" id="IPR051908">
    <property type="entry name" value="Ribosomal_N-acetyltransferase"/>
</dbReference>
<evidence type="ECO:0000256" key="1">
    <source>
        <dbReference type="SAM" id="MobiDB-lite"/>
    </source>
</evidence>
<proteinExistence type="predicted"/>
<dbReference type="SUPFAM" id="SSF55729">
    <property type="entry name" value="Acyl-CoA N-acyltransferases (Nat)"/>
    <property type="match status" value="1"/>
</dbReference>
<keyword evidence="4" id="KW-1185">Reference proteome</keyword>
<name>A0ABP6WTY4_9ACTN</name>
<accession>A0ABP6WTY4</accession>
<evidence type="ECO:0000259" key="2">
    <source>
        <dbReference type="PROSITE" id="PS51186"/>
    </source>
</evidence>
<dbReference type="CDD" id="cd04301">
    <property type="entry name" value="NAT_SF"/>
    <property type="match status" value="1"/>
</dbReference>
<dbReference type="PANTHER" id="PTHR43441:SF6">
    <property type="entry name" value="N-ACETYLTRANSFERASE DOMAIN-CONTAINING PROTEIN"/>
    <property type="match status" value="1"/>
</dbReference>
<dbReference type="Gene3D" id="3.40.630.30">
    <property type="match status" value="1"/>
</dbReference>
<dbReference type="EMBL" id="BAABDQ010000008">
    <property type="protein sequence ID" value="GAA3556660.1"/>
    <property type="molecule type" value="Genomic_DNA"/>
</dbReference>
<dbReference type="InterPro" id="IPR000182">
    <property type="entry name" value="GNAT_dom"/>
</dbReference>
<comment type="caution">
    <text evidence="3">The sequence shown here is derived from an EMBL/GenBank/DDBJ whole genome shotgun (WGS) entry which is preliminary data.</text>
</comment>
<reference evidence="4" key="1">
    <citation type="journal article" date="2019" name="Int. J. Syst. Evol. Microbiol.">
        <title>The Global Catalogue of Microorganisms (GCM) 10K type strain sequencing project: providing services to taxonomists for standard genome sequencing and annotation.</title>
        <authorList>
            <consortium name="The Broad Institute Genomics Platform"/>
            <consortium name="The Broad Institute Genome Sequencing Center for Infectious Disease"/>
            <person name="Wu L."/>
            <person name="Ma J."/>
        </authorList>
    </citation>
    <scope>NUCLEOTIDE SEQUENCE [LARGE SCALE GENOMIC DNA]</scope>
    <source>
        <strain evidence="4">JCM 17326</strain>
    </source>
</reference>
<feature type="domain" description="N-acetyltransferase" evidence="2">
    <location>
        <begin position="39"/>
        <end position="193"/>
    </location>
</feature>
<dbReference type="PROSITE" id="PS51186">
    <property type="entry name" value="GNAT"/>
    <property type="match status" value="1"/>
</dbReference>
<dbReference type="Pfam" id="PF13302">
    <property type="entry name" value="Acetyltransf_3"/>
    <property type="match status" value="1"/>
</dbReference>